<dbReference type="EMBL" id="UINC01016235">
    <property type="protein sequence ID" value="SVA67752.1"/>
    <property type="molecule type" value="Genomic_DNA"/>
</dbReference>
<proteinExistence type="predicted"/>
<keyword evidence="1" id="KW-0732">Signal</keyword>
<dbReference type="NCBIfam" id="TIGR02604">
    <property type="entry name" value="Piru_Ver_Nterm"/>
    <property type="match status" value="1"/>
</dbReference>
<feature type="non-terminal residue" evidence="3">
    <location>
        <position position="830"/>
    </location>
</feature>
<dbReference type="InterPro" id="IPR013428">
    <property type="entry name" value="Membrane-bound_put_N"/>
</dbReference>
<reference evidence="3" key="1">
    <citation type="submission" date="2018-05" db="EMBL/GenBank/DDBJ databases">
        <authorList>
            <person name="Lanie J.A."/>
            <person name="Ng W.-L."/>
            <person name="Kazmierczak K.M."/>
            <person name="Andrzejewski T.M."/>
            <person name="Davidsen T.M."/>
            <person name="Wayne K.J."/>
            <person name="Tettelin H."/>
            <person name="Glass J.I."/>
            <person name="Rusch D."/>
            <person name="Podicherti R."/>
            <person name="Tsui H.-C.T."/>
            <person name="Winkler M.E."/>
        </authorList>
    </citation>
    <scope>NUCLEOTIDE SEQUENCE</scope>
</reference>
<protein>
    <recommendedName>
        <fullName evidence="2">DUF7133 domain-containing protein</fullName>
    </recommendedName>
</protein>
<dbReference type="Gene3D" id="2.120.10.30">
    <property type="entry name" value="TolB, C-terminal domain"/>
    <property type="match status" value="1"/>
</dbReference>
<dbReference type="PANTHER" id="PTHR33546:SF1">
    <property type="entry name" value="LARGE, MULTIFUNCTIONAL SECRETED PROTEIN"/>
    <property type="match status" value="1"/>
</dbReference>
<evidence type="ECO:0000259" key="2">
    <source>
        <dbReference type="Pfam" id="PF23500"/>
    </source>
</evidence>
<dbReference type="InterPro" id="IPR013517">
    <property type="entry name" value="FG-GAP"/>
</dbReference>
<dbReference type="AlphaFoldDB" id="A0A381XTF7"/>
<dbReference type="PANTHER" id="PTHR33546">
    <property type="entry name" value="LARGE, MULTIFUNCTIONAL SECRETED PROTEIN-RELATED"/>
    <property type="match status" value="1"/>
</dbReference>
<dbReference type="InterPro" id="IPR028994">
    <property type="entry name" value="Integrin_alpha_N"/>
</dbReference>
<gene>
    <name evidence="3" type="ORF">METZ01_LOCUS120606</name>
</gene>
<feature type="domain" description="DUF7133" evidence="2">
    <location>
        <begin position="609"/>
        <end position="821"/>
    </location>
</feature>
<organism evidence="3">
    <name type="scientific">marine metagenome</name>
    <dbReference type="NCBI Taxonomy" id="408172"/>
    <lineage>
        <taxon>unclassified sequences</taxon>
        <taxon>metagenomes</taxon>
        <taxon>ecological metagenomes</taxon>
    </lineage>
</organism>
<name>A0A381XTF7_9ZZZZ</name>
<dbReference type="SUPFAM" id="SSF50952">
    <property type="entry name" value="Soluble quinoprotein glucose dehydrogenase"/>
    <property type="match status" value="1"/>
</dbReference>
<sequence>MTRVFILAVVLCFVSTIQAAESLLHSFQRLTLSAEYYSEGAGFGDVSHDGKPDIVSGPYWYAGPEFKTKHEIYPPKPQNRNGYADNFFWFVYDFNGDGWNDLFRVGFPGTPGYVYVNPRGAKGHWARHQVFDWVGNESPTLANLVGDARPELVCTKRGQFGYVTVDWENPLKEWTFHAVSGAVTSQKFGHGLGVGDVNGDGRLDIIHKDGWFAQPPSDKEAWKAHKFVFAPRGGAQMFAYDVDGDGDNDIITSLAAHEFGLTWFEQMKAEGDAGGITFKKHLIMGSTRRENKYGVVFSELHATGLHDMDGDGLKDIVTGKTYWSHHKQSPQWDAGAVVYWFKLVRGKDGVDFVPQRADTDSGLGRQVSIGDVNGDGLPDIVSAGMKGTHVLLHAVRKVSAAEFDKAQPKPYTSPALPKGVLPKGENGQALNLDFEKGTLADWTAKGKAFVGQPIAGEIDPKRKFGEGKTAKPQGNFWLGGFEKLFDMPTGTLTSAVFQVTHPFAAFRIGGGNHKETRVELIRADSGQVFFKMSGRNSETMRPVVMDLRAHAGKSIFIRVVDEHTGGYGHVNFDDFRFYAKRPRFANAVQPPKPLVFEKPLLEGATAGVAAKAMKLPPGFRAIASAAEPDVMQPIAFTLDHRGRMWVAEAYSYPHRQPDDKARDRILILEDTNGDHKFDKRKVFIEGLNLVSGLEVGFGGVWVGAAPYLMFIPDRNADDKPDDKPQILLDGWGYQDTHETLNSFIWGPDGWLYGCHGVFTHSKVGKPGTPDAKRIPFNAGVWRYHPTRHIFEAFAQGTSNPWGVDFNAHGQCLIEACVIPHFFHMIQGGRY</sequence>
<dbReference type="InterPro" id="IPR011042">
    <property type="entry name" value="6-blade_b-propeller_TolB-like"/>
</dbReference>
<dbReference type="SUPFAM" id="SSF69318">
    <property type="entry name" value="Integrin alpha N-terminal domain"/>
    <property type="match status" value="1"/>
</dbReference>
<evidence type="ECO:0000313" key="3">
    <source>
        <dbReference type="EMBL" id="SVA67752.1"/>
    </source>
</evidence>
<dbReference type="Gene3D" id="2.130.10.130">
    <property type="entry name" value="Integrin alpha, N-terminal"/>
    <property type="match status" value="2"/>
</dbReference>
<accession>A0A381XTF7</accession>
<dbReference type="Pfam" id="PF13517">
    <property type="entry name" value="FG-GAP_3"/>
    <property type="match status" value="1"/>
</dbReference>
<dbReference type="Pfam" id="PF23500">
    <property type="entry name" value="DUF7133"/>
    <property type="match status" value="1"/>
</dbReference>
<dbReference type="InterPro" id="IPR011041">
    <property type="entry name" value="Quinoprot_gluc/sorb_DH_b-prop"/>
</dbReference>
<evidence type="ECO:0000256" key="1">
    <source>
        <dbReference type="ARBA" id="ARBA00022729"/>
    </source>
</evidence>
<dbReference type="InterPro" id="IPR055557">
    <property type="entry name" value="DUF7133"/>
</dbReference>